<keyword evidence="2" id="KW-1133">Transmembrane helix</keyword>
<reference evidence="3" key="1">
    <citation type="thesis" date="2020" institute="ProQuest LLC" country="789 East Eisenhower Parkway, Ann Arbor, MI, USA">
        <title>Comparative Genomics and Chromosome Evolution.</title>
        <authorList>
            <person name="Mudd A.B."/>
        </authorList>
    </citation>
    <scope>NUCLEOTIDE SEQUENCE</scope>
    <source>
        <strain evidence="3">1538</strain>
        <tissue evidence="3">Blood</tissue>
    </source>
</reference>
<dbReference type="InterPro" id="IPR033214">
    <property type="entry name" value="AKIP1"/>
</dbReference>
<evidence type="ECO:0000313" key="4">
    <source>
        <dbReference type="Proteomes" id="UP001181693"/>
    </source>
</evidence>
<keyword evidence="2" id="KW-0812">Transmembrane</keyword>
<proteinExistence type="predicted"/>
<protein>
    <recommendedName>
        <fullName evidence="5">A-kinase-interacting protein 1</fullName>
    </recommendedName>
</protein>
<sequence length="206" mass="23352">MRSHVTWGILYGGGGTLLLVTLLCLSRRLWWMEGQYRQMEESLRRTSERAREVLERARRREVDWWAAHRPKGIRNGMGVHEDDGTALTLEEAFTAMSDFMRHSTERCKAYHGCLPPSGITEQEKQHIGRFHHRRSPQVAQRLGSRMQSSLSPPLAQSGAKRTHPRDVYIEVAPGTYSISAGSPNCQPQTRIVNLTAGQSVDLTFNV</sequence>
<comment type="caution">
    <text evidence="3">The sequence shown here is derived from an EMBL/GenBank/DDBJ whole genome shotgun (WGS) entry which is preliminary data.</text>
</comment>
<keyword evidence="2" id="KW-0472">Membrane</keyword>
<evidence type="ECO:0008006" key="5">
    <source>
        <dbReference type="Google" id="ProtNLM"/>
    </source>
</evidence>
<organism evidence="3 4">
    <name type="scientific">Pyxicephalus adspersus</name>
    <name type="common">African bullfrog</name>
    <dbReference type="NCBI Taxonomy" id="30357"/>
    <lineage>
        <taxon>Eukaryota</taxon>
        <taxon>Metazoa</taxon>
        <taxon>Chordata</taxon>
        <taxon>Craniata</taxon>
        <taxon>Vertebrata</taxon>
        <taxon>Euteleostomi</taxon>
        <taxon>Amphibia</taxon>
        <taxon>Batrachia</taxon>
        <taxon>Anura</taxon>
        <taxon>Neobatrachia</taxon>
        <taxon>Ranoidea</taxon>
        <taxon>Pyxicephalidae</taxon>
        <taxon>Pyxicephalinae</taxon>
        <taxon>Pyxicephalus</taxon>
    </lineage>
</organism>
<dbReference type="EMBL" id="DYDO01000010">
    <property type="protein sequence ID" value="DBA17660.1"/>
    <property type="molecule type" value="Genomic_DNA"/>
</dbReference>
<dbReference type="GO" id="GO:0005654">
    <property type="term" value="C:nucleoplasm"/>
    <property type="evidence" value="ECO:0007669"/>
    <property type="project" value="TreeGrafter"/>
</dbReference>
<name>A0AAV2ZYB7_PYXAD</name>
<dbReference type="GO" id="GO:1901222">
    <property type="term" value="P:regulation of non-canonical NF-kappaB signal transduction"/>
    <property type="evidence" value="ECO:0007669"/>
    <property type="project" value="InterPro"/>
</dbReference>
<dbReference type="PANTHER" id="PTHR14330">
    <property type="entry name" value="A-KINASE-INTERACTING PROTEIN 1"/>
    <property type="match status" value="1"/>
</dbReference>
<keyword evidence="4" id="KW-1185">Reference proteome</keyword>
<dbReference type="PANTHER" id="PTHR14330:SF2">
    <property type="entry name" value="A-KINASE-INTERACTING PROTEIN 1"/>
    <property type="match status" value="1"/>
</dbReference>
<gene>
    <name evidence="3" type="ORF">GDO54_003077</name>
</gene>
<dbReference type="AlphaFoldDB" id="A0AAV2ZYB7"/>
<evidence type="ECO:0000256" key="1">
    <source>
        <dbReference type="SAM" id="MobiDB-lite"/>
    </source>
</evidence>
<evidence type="ECO:0000256" key="2">
    <source>
        <dbReference type="SAM" id="Phobius"/>
    </source>
</evidence>
<dbReference type="Proteomes" id="UP001181693">
    <property type="component" value="Unassembled WGS sequence"/>
</dbReference>
<feature type="transmembrane region" description="Helical" evidence="2">
    <location>
        <begin position="6"/>
        <end position="25"/>
    </location>
</feature>
<evidence type="ECO:0000313" key="3">
    <source>
        <dbReference type="EMBL" id="DBA17660.1"/>
    </source>
</evidence>
<accession>A0AAV2ZYB7</accession>
<feature type="region of interest" description="Disordered" evidence="1">
    <location>
        <begin position="142"/>
        <end position="164"/>
    </location>
</feature>